<accession>A0A9J6RAM3</accession>
<reference evidence="2" key="1">
    <citation type="submission" date="2022-11" db="EMBL/GenBank/DDBJ databases">
        <title>WGS of Natronobacillus azotifigens 24KS-1, an anaerobic diazotrophic haloalkaliphile from soda-rich habitats.</title>
        <authorList>
            <person name="Sorokin D.Y."/>
            <person name="Merkel A.Y."/>
        </authorList>
    </citation>
    <scope>NUCLEOTIDE SEQUENCE</scope>
    <source>
        <strain evidence="2">24KS-1</strain>
    </source>
</reference>
<sequence>MRKKTILSVILVFFFISIPSIALATENNNTAPMIEQSEDEVGVLGTVTGNAGSSWVNLNRTTSKKSQASFGSSSKSHRMVSVAWTLTYSDGKSKTGMNFPFSKSWSNEHVQSHNSAGTKTVVLSGAAVTPTGRTLVLLNPSSSAYIY</sequence>
<keyword evidence="1" id="KW-0732">Signal</keyword>
<keyword evidence="3" id="KW-1185">Reference proteome</keyword>
<gene>
    <name evidence="2" type="ORF">OWO01_05865</name>
</gene>
<name>A0A9J6RAM3_9BACI</name>
<evidence type="ECO:0000313" key="2">
    <source>
        <dbReference type="EMBL" id="MCZ0702730.1"/>
    </source>
</evidence>
<comment type="caution">
    <text evidence="2">The sequence shown here is derived from an EMBL/GenBank/DDBJ whole genome shotgun (WGS) entry which is preliminary data.</text>
</comment>
<protein>
    <submittedName>
        <fullName evidence="2">Uncharacterized protein</fullName>
    </submittedName>
</protein>
<dbReference type="RefSeq" id="WP_268779499.1">
    <property type="nucleotide sequence ID" value="NZ_JAPRAT010000008.1"/>
</dbReference>
<feature type="chain" id="PRO_5039907968" evidence="1">
    <location>
        <begin position="25"/>
        <end position="147"/>
    </location>
</feature>
<evidence type="ECO:0000313" key="3">
    <source>
        <dbReference type="Proteomes" id="UP001084197"/>
    </source>
</evidence>
<dbReference type="AlphaFoldDB" id="A0A9J6RAM3"/>
<proteinExistence type="predicted"/>
<dbReference type="EMBL" id="JAPRAT010000008">
    <property type="protein sequence ID" value="MCZ0702730.1"/>
    <property type="molecule type" value="Genomic_DNA"/>
</dbReference>
<dbReference type="Proteomes" id="UP001084197">
    <property type="component" value="Unassembled WGS sequence"/>
</dbReference>
<evidence type="ECO:0000256" key="1">
    <source>
        <dbReference type="SAM" id="SignalP"/>
    </source>
</evidence>
<feature type="signal peptide" evidence="1">
    <location>
        <begin position="1"/>
        <end position="24"/>
    </location>
</feature>
<organism evidence="2 3">
    <name type="scientific">Natronobacillus azotifigens</name>
    <dbReference type="NCBI Taxonomy" id="472978"/>
    <lineage>
        <taxon>Bacteria</taxon>
        <taxon>Bacillati</taxon>
        <taxon>Bacillota</taxon>
        <taxon>Bacilli</taxon>
        <taxon>Bacillales</taxon>
        <taxon>Bacillaceae</taxon>
        <taxon>Natronobacillus</taxon>
    </lineage>
</organism>